<dbReference type="Pfam" id="PF00288">
    <property type="entry name" value="GHMP_kinases_N"/>
    <property type="match status" value="1"/>
</dbReference>
<dbReference type="InterPro" id="IPR006204">
    <property type="entry name" value="GHMP_kinase_N_dom"/>
</dbReference>
<evidence type="ECO:0000256" key="1">
    <source>
        <dbReference type="ARBA" id="ARBA00022490"/>
    </source>
</evidence>
<comment type="caution">
    <text evidence="12">The sequence shown here is derived from an EMBL/GenBank/DDBJ whole genome shotgun (WGS) entry which is preliminary data.</text>
</comment>
<evidence type="ECO:0000256" key="6">
    <source>
        <dbReference type="ARBA" id="ARBA00022840"/>
    </source>
</evidence>
<keyword evidence="8" id="KW-0443">Lipid metabolism</keyword>
<dbReference type="GO" id="GO:0004496">
    <property type="term" value="F:mevalonate kinase activity"/>
    <property type="evidence" value="ECO:0007669"/>
    <property type="project" value="InterPro"/>
</dbReference>
<evidence type="ECO:0000256" key="8">
    <source>
        <dbReference type="ARBA" id="ARBA00023098"/>
    </source>
</evidence>
<sequence length="315" mass="35227">MKEALFYSKILLFGEYGIIQDSMGLSIPYKAFRGELKFSSENFEAKEKSQKALNEYATHLQNLVNEPDFHAKIDVEAFKKDIEKGMYFDSTIPQGFGVGSSGAIVAAIYDKYAIDKFGQSEEEIGKNEIVELKEIFGKMESFFHGKSSGIDPLICYLKLPILIKGKGDLGTVGIPASNDSSAEEGAIFLLNSGTPGETQPMVNIFMEKMKQEGFRNMIKSQFKKYNDECINAFLKGDTKPLFKNLKNLSGLILDNFKPMIPKAFHKIWKQGLESNAYYLKLCGSGGGGFVLGFTQDLEKAKSLLKNHELEVIYKF</sequence>
<evidence type="ECO:0000256" key="7">
    <source>
        <dbReference type="ARBA" id="ARBA00022842"/>
    </source>
</evidence>
<evidence type="ECO:0000256" key="4">
    <source>
        <dbReference type="ARBA" id="ARBA00022741"/>
    </source>
</evidence>
<organism evidence="12 13">
    <name type="scientific">Salibacter halophilus</name>
    <dbReference type="NCBI Taxonomy" id="1803916"/>
    <lineage>
        <taxon>Bacteria</taxon>
        <taxon>Pseudomonadati</taxon>
        <taxon>Bacteroidota</taxon>
        <taxon>Flavobacteriia</taxon>
        <taxon>Flavobacteriales</taxon>
        <taxon>Salibacteraceae</taxon>
        <taxon>Salibacter</taxon>
    </lineage>
</organism>
<dbReference type="InterPro" id="IPR013750">
    <property type="entry name" value="GHMP_kinase_C_dom"/>
</dbReference>
<evidence type="ECO:0000256" key="5">
    <source>
        <dbReference type="ARBA" id="ARBA00022777"/>
    </source>
</evidence>
<dbReference type="InterPro" id="IPR006205">
    <property type="entry name" value="Mev_gal_kin"/>
</dbReference>
<dbReference type="PANTHER" id="PTHR43290">
    <property type="entry name" value="MEVALONATE KINASE"/>
    <property type="match status" value="1"/>
</dbReference>
<dbReference type="PANTHER" id="PTHR43290:SF2">
    <property type="entry name" value="MEVALONATE KINASE"/>
    <property type="match status" value="1"/>
</dbReference>
<feature type="domain" description="GHMP kinase N-terminal" evidence="10">
    <location>
        <begin position="86"/>
        <end position="156"/>
    </location>
</feature>
<dbReference type="InterPro" id="IPR001174">
    <property type="entry name" value="HddA/FKP"/>
</dbReference>
<evidence type="ECO:0000256" key="3">
    <source>
        <dbReference type="ARBA" id="ARBA00022679"/>
    </source>
</evidence>
<dbReference type="InterPro" id="IPR020568">
    <property type="entry name" value="Ribosomal_Su5_D2-typ_SF"/>
</dbReference>
<evidence type="ECO:0000256" key="9">
    <source>
        <dbReference type="ARBA" id="ARBA00029438"/>
    </source>
</evidence>
<dbReference type="Gene3D" id="3.30.230.10">
    <property type="match status" value="1"/>
</dbReference>
<keyword evidence="2" id="KW-0444">Lipid biosynthesis</keyword>
<keyword evidence="7" id="KW-0460">Magnesium</keyword>
<keyword evidence="3" id="KW-0808">Transferase</keyword>
<evidence type="ECO:0000259" key="10">
    <source>
        <dbReference type="Pfam" id="PF00288"/>
    </source>
</evidence>
<comment type="pathway">
    <text evidence="9">Isoprenoid biosynthesis; isopentenyl diphosphate biosynthesis via mevalonate pathway; isopentenyl diphosphate from (R)-mevalonate: step 1/3.</text>
</comment>
<keyword evidence="1" id="KW-0963">Cytoplasm</keyword>
<dbReference type="SUPFAM" id="SSF55060">
    <property type="entry name" value="GHMP Kinase, C-terminal domain"/>
    <property type="match status" value="1"/>
</dbReference>
<dbReference type="OrthoDB" id="977547at2"/>
<evidence type="ECO:0000313" key="12">
    <source>
        <dbReference type="EMBL" id="KAB1063246.1"/>
    </source>
</evidence>
<dbReference type="Pfam" id="PF08544">
    <property type="entry name" value="GHMP_kinases_C"/>
    <property type="match status" value="1"/>
</dbReference>
<dbReference type="AlphaFoldDB" id="A0A6N6M522"/>
<dbReference type="GO" id="GO:0019287">
    <property type="term" value="P:isopentenyl diphosphate biosynthetic process, mevalonate pathway"/>
    <property type="evidence" value="ECO:0007669"/>
    <property type="project" value="TreeGrafter"/>
</dbReference>
<protein>
    <submittedName>
        <fullName evidence="12">Mevalonate kinase</fullName>
    </submittedName>
</protein>
<evidence type="ECO:0000259" key="11">
    <source>
        <dbReference type="Pfam" id="PF08544"/>
    </source>
</evidence>
<name>A0A6N6M522_9FLAO</name>
<accession>A0A6N6M522</accession>
<dbReference type="InterPro" id="IPR036554">
    <property type="entry name" value="GHMP_kinase_C_sf"/>
</dbReference>
<gene>
    <name evidence="12" type="ORF">F3059_11015</name>
</gene>
<evidence type="ECO:0000313" key="13">
    <source>
        <dbReference type="Proteomes" id="UP000435357"/>
    </source>
</evidence>
<dbReference type="Proteomes" id="UP000435357">
    <property type="component" value="Unassembled WGS sequence"/>
</dbReference>
<keyword evidence="4" id="KW-0547">Nucleotide-binding</keyword>
<proteinExistence type="predicted"/>
<evidence type="ECO:0000256" key="2">
    <source>
        <dbReference type="ARBA" id="ARBA00022516"/>
    </source>
</evidence>
<dbReference type="Gene3D" id="3.30.70.890">
    <property type="entry name" value="GHMP kinase, C-terminal domain"/>
    <property type="match status" value="1"/>
</dbReference>
<dbReference type="SUPFAM" id="SSF54211">
    <property type="entry name" value="Ribosomal protein S5 domain 2-like"/>
    <property type="match status" value="1"/>
</dbReference>
<dbReference type="InterPro" id="IPR014721">
    <property type="entry name" value="Ribsml_uS5_D2-typ_fold_subgr"/>
</dbReference>
<dbReference type="PRINTS" id="PR00960">
    <property type="entry name" value="LMBPPROTEIN"/>
</dbReference>
<keyword evidence="5 12" id="KW-0418">Kinase</keyword>
<reference evidence="12 13" key="1">
    <citation type="submission" date="2019-09" db="EMBL/GenBank/DDBJ databases">
        <title>Genomes of Cryomorphaceae.</title>
        <authorList>
            <person name="Bowman J.P."/>
        </authorList>
    </citation>
    <scope>NUCLEOTIDE SEQUENCE [LARGE SCALE GENOMIC DNA]</scope>
    <source>
        <strain evidence="12 13">KCTC 52047</strain>
    </source>
</reference>
<dbReference type="GO" id="GO:0005829">
    <property type="term" value="C:cytosol"/>
    <property type="evidence" value="ECO:0007669"/>
    <property type="project" value="TreeGrafter"/>
</dbReference>
<feature type="domain" description="GHMP kinase C-terminal" evidence="11">
    <location>
        <begin position="232"/>
        <end position="304"/>
    </location>
</feature>
<keyword evidence="6" id="KW-0067">ATP-binding</keyword>
<dbReference type="GO" id="GO:0005524">
    <property type="term" value="F:ATP binding"/>
    <property type="evidence" value="ECO:0007669"/>
    <property type="project" value="UniProtKB-KW"/>
</dbReference>
<dbReference type="EMBL" id="WACR01000009">
    <property type="protein sequence ID" value="KAB1063246.1"/>
    <property type="molecule type" value="Genomic_DNA"/>
</dbReference>
<keyword evidence="13" id="KW-1185">Reference proteome</keyword>